<keyword evidence="3" id="KW-1003">Cell membrane</keyword>
<feature type="transmembrane region" description="Helical" evidence="8">
    <location>
        <begin position="137"/>
        <end position="156"/>
    </location>
</feature>
<keyword evidence="11" id="KW-1185">Reference proteome</keyword>
<evidence type="ECO:0000256" key="2">
    <source>
        <dbReference type="ARBA" id="ARBA00022448"/>
    </source>
</evidence>
<dbReference type="GO" id="GO:0030395">
    <property type="term" value="F:lactose binding"/>
    <property type="evidence" value="ECO:0007669"/>
    <property type="project" value="TreeGrafter"/>
</dbReference>
<keyword evidence="4" id="KW-0997">Cell inner membrane</keyword>
<dbReference type="InterPro" id="IPR036259">
    <property type="entry name" value="MFS_trans_sf"/>
</dbReference>
<name>A0A7X0RSH6_9BACL</name>
<dbReference type="Gene3D" id="1.20.1250.20">
    <property type="entry name" value="MFS general substrate transporter like domains"/>
    <property type="match status" value="2"/>
</dbReference>
<evidence type="ECO:0000313" key="10">
    <source>
        <dbReference type="EMBL" id="MBB6672726.1"/>
    </source>
</evidence>
<dbReference type="GO" id="GO:0005886">
    <property type="term" value="C:plasma membrane"/>
    <property type="evidence" value="ECO:0007669"/>
    <property type="project" value="UniProtKB-SubCell"/>
</dbReference>
<dbReference type="SUPFAM" id="SSF103473">
    <property type="entry name" value="MFS general substrate transporter"/>
    <property type="match status" value="1"/>
</dbReference>
<dbReference type="Pfam" id="PF12832">
    <property type="entry name" value="MFS_1_like"/>
    <property type="match status" value="1"/>
</dbReference>
<feature type="transmembrane region" description="Helical" evidence="8">
    <location>
        <begin position="99"/>
        <end position="116"/>
    </location>
</feature>
<keyword evidence="5 8" id="KW-0812">Transmembrane</keyword>
<gene>
    <name evidence="10" type="ORF">H7C19_18750</name>
</gene>
<keyword evidence="2" id="KW-0813">Transport</keyword>
<dbReference type="InterPro" id="IPR024989">
    <property type="entry name" value="MFS_assoc_dom"/>
</dbReference>
<feature type="transmembrane region" description="Helical" evidence="8">
    <location>
        <begin position="162"/>
        <end position="182"/>
    </location>
</feature>
<dbReference type="AlphaFoldDB" id="A0A7X0RSH6"/>
<keyword evidence="7 8" id="KW-0472">Membrane</keyword>
<keyword evidence="6 8" id="KW-1133">Transmembrane helix</keyword>
<feature type="transmembrane region" description="Helical" evidence="8">
    <location>
        <begin position="76"/>
        <end position="93"/>
    </location>
</feature>
<feature type="transmembrane region" description="Helical" evidence="8">
    <location>
        <begin position="212"/>
        <end position="237"/>
    </location>
</feature>
<evidence type="ECO:0000256" key="8">
    <source>
        <dbReference type="SAM" id="Phobius"/>
    </source>
</evidence>
<feature type="transmembrane region" description="Helical" evidence="8">
    <location>
        <begin position="46"/>
        <end position="64"/>
    </location>
</feature>
<dbReference type="RefSeq" id="WP_185670579.1">
    <property type="nucleotide sequence ID" value="NZ_JACJVP010000030.1"/>
</dbReference>
<feature type="transmembrane region" description="Helical" evidence="8">
    <location>
        <begin position="300"/>
        <end position="320"/>
    </location>
</feature>
<proteinExistence type="predicted"/>
<dbReference type="GO" id="GO:0015528">
    <property type="term" value="F:lactose:proton symporter activity"/>
    <property type="evidence" value="ECO:0007669"/>
    <property type="project" value="TreeGrafter"/>
</dbReference>
<organism evidence="10 11">
    <name type="scientific">Cohnella nanjingensis</name>
    <dbReference type="NCBI Taxonomy" id="1387779"/>
    <lineage>
        <taxon>Bacteria</taxon>
        <taxon>Bacillati</taxon>
        <taxon>Bacillota</taxon>
        <taxon>Bacilli</taxon>
        <taxon>Bacillales</taxon>
        <taxon>Paenibacillaceae</taxon>
        <taxon>Cohnella</taxon>
    </lineage>
</organism>
<evidence type="ECO:0000313" key="11">
    <source>
        <dbReference type="Proteomes" id="UP000547209"/>
    </source>
</evidence>
<feature type="transmembrane region" description="Helical" evidence="8">
    <location>
        <begin position="340"/>
        <end position="361"/>
    </location>
</feature>
<evidence type="ECO:0000256" key="3">
    <source>
        <dbReference type="ARBA" id="ARBA00022475"/>
    </source>
</evidence>
<feature type="transmembrane region" description="Helical" evidence="8">
    <location>
        <begin position="367"/>
        <end position="387"/>
    </location>
</feature>
<dbReference type="Proteomes" id="UP000547209">
    <property type="component" value="Unassembled WGS sequence"/>
</dbReference>
<comment type="caution">
    <text evidence="10">The sequence shown here is derived from an EMBL/GenBank/DDBJ whole genome shotgun (WGS) entry which is preliminary data.</text>
</comment>
<evidence type="ECO:0000256" key="4">
    <source>
        <dbReference type="ARBA" id="ARBA00022519"/>
    </source>
</evidence>
<evidence type="ECO:0000256" key="7">
    <source>
        <dbReference type="ARBA" id="ARBA00023136"/>
    </source>
</evidence>
<feature type="domain" description="Major facilitator superfamily associated" evidence="9">
    <location>
        <begin position="13"/>
        <end position="371"/>
    </location>
</feature>
<protein>
    <submittedName>
        <fullName evidence="10">MFS transporter</fullName>
    </submittedName>
</protein>
<reference evidence="10 11" key="1">
    <citation type="submission" date="2020-08" db="EMBL/GenBank/DDBJ databases">
        <title>Cohnella phylogeny.</title>
        <authorList>
            <person name="Dunlap C."/>
        </authorList>
    </citation>
    <scope>NUCLEOTIDE SEQUENCE [LARGE SCALE GENOMIC DNA]</scope>
    <source>
        <strain evidence="10 11">DSM 28246</strain>
    </source>
</reference>
<dbReference type="PANTHER" id="PTHR23522:SF10">
    <property type="entry name" value="3-PHENYLPROPIONIC ACID TRANSPORTER-RELATED"/>
    <property type="match status" value="1"/>
</dbReference>
<sequence>MGEHTVQPSTVRILQIFNFVMYGALAVYSTFFAIYLRDLGWSNVEIGALLAGGPVVALVANPIWGYWADRLRDNRRILVIALIGNFAVMQIVFSLREEALIYAGMLVFFLFQSPLFTQSSSLVLNVIDGTRHKFGAFRLWGSLGWALTAAAAGPLIGKLGIGRLWIVFDAMILIAIVSAFFLPRGGAKVAKAAKPSAFAGGKLSQVLMNRPFLLLLGLGVLVSVPNSFNQTFIGIYIQDLGGSASIVGWSTFATTILEAPVYLLLDRYMPGRMRHMIACLATVSALYALRWLLMGVADTAWSIIWIQLLHCVTFGGYYYIGTQLTVRLIPAAYRSTGQAVYALSWGGVSGIIAGVAGGWMFEHLGPHALYRISAGVALLGAIGFLLMMRSVPAREQETAA</sequence>
<evidence type="ECO:0000256" key="6">
    <source>
        <dbReference type="ARBA" id="ARBA00022989"/>
    </source>
</evidence>
<feature type="transmembrane region" description="Helical" evidence="8">
    <location>
        <begin position="277"/>
        <end position="294"/>
    </location>
</feature>
<accession>A0A7X0RSH6</accession>
<evidence type="ECO:0000256" key="5">
    <source>
        <dbReference type="ARBA" id="ARBA00022692"/>
    </source>
</evidence>
<feature type="transmembrane region" description="Helical" evidence="8">
    <location>
        <begin position="243"/>
        <end position="265"/>
    </location>
</feature>
<comment type="subcellular location">
    <subcellularLocation>
        <location evidence="1">Cell inner membrane</location>
        <topology evidence="1">Multi-pass membrane protein</topology>
    </subcellularLocation>
</comment>
<dbReference type="EMBL" id="JACJVP010000030">
    <property type="protein sequence ID" value="MBB6672726.1"/>
    <property type="molecule type" value="Genomic_DNA"/>
</dbReference>
<feature type="transmembrane region" description="Helical" evidence="8">
    <location>
        <begin position="12"/>
        <end position="34"/>
    </location>
</feature>
<dbReference type="PANTHER" id="PTHR23522">
    <property type="entry name" value="BLL5896 PROTEIN"/>
    <property type="match status" value="1"/>
</dbReference>
<evidence type="ECO:0000256" key="1">
    <source>
        <dbReference type="ARBA" id="ARBA00004429"/>
    </source>
</evidence>
<evidence type="ECO:0000259" key="9">
    <source>
        <dbReference type="Pfam" id="PF12832"/>
    </source>
</evidence>